<sequence>MHRQVTDALQHAASQRQQQQRWRQPQVRPQGVLLASNDYLGLSEHPQVIAAYQQALQHYGTGSGGSALVCGTQSPHLYLQQQLADWLERDNVLLFSSGFAANFSTLLQLGKLYHKIHADRLAHASLIDGMRASGVRWKRFAHNQLAPLLPELTATDQAHLVVTESVFSMDGDSPCLAQLRQVAEHADLYVDDAHGLGVVGADGRSIGGVMNQRQLPLLMVTFGKALGVGGAAVLAPTAVIDYLHNFAREYIYSTAISAAQAAAVSAAIKLVQSAEGSSLRQRLQENIAHVSRLAAEYGIPLMAAPNTAIQLVPVGTDSKALQLQQHLRNRGFVVAAIRPPTVPQGQARLRLTLSASHTPAVLTQLMQELAQCLQH</sequence>
<evidence type="ECO:0000256" key="11">
    <source>
        <dbReference type="ARBA" id="ARBA00047715"/>
    </source>
</evidence>
<dbReference type="RefSeq" id="WP_110075126.1">
    <property type="nucleotide sequence ID" value="NZ_QGTT01000002.1"/>
</dbReference>
<comment type="pathway">
    <text evidence="2">Cofactor biosynthesis; biotin biosynthesis.</text>
</comment>
<evidence type="ECO:0000256" key="10">
    <source>
        <dbReference type="ARBA" id="ARBA00033381"/>
    </source>
</evidence>
<evidence type="ECO:0000256" key="5">
    <source>
        <dbReference type="ARBA" id="ARBA00013187"/>
    </source>
</evidence>
<dbReference type="GO" id="GO:0008710">
    <property type="term" value="F:8-amino-7-oxononanoate synthase activity"/>
    <property type="evidence" value="ECO:0007669"/>
    <property type="project" value="UniProtKB-EC"/>
</dbReference>
<evidence type="ECO:0000313" key="16">
    <source>
        <dbReference type="Proteomes" id="UP000246964"/>
    </source>
</evidence>
<keyword evidence="6" id="KW-0808">Transferase</keyword>
<dbReference type="GO" id="GO:0030170">
    <property type="term" value="F:pyridoxal phosphate binding"/>
    <property type="evidence" value="ECO:0007669"/>
    <property type="project" value="InterPro"/>
</dbReference>
<proteinExistence type="inferred from homology"/>
<dbReference type="InterPro" id="IPR001917">
    <property type="entry name" value="Aminotrans_II_pyridoxalP_BS"/>
</dbReference>
<comment type="caution">
    <text evidence="15">The sequence shown here is derived from an EMBL/GenBank/DDBJ whole genome shotgun (WGS) entry which is preliminary data.</text>
</comment>
<dbReference type="Proteomes" id="UP000246964">
    <property type="component" value="Unassembled WGS sequence"/>
</dbReference>
<dbReference type="InterPro" id="IPR015421">
    <property type="entry name" value="PyrdxlP-dep_Trfase_major"/>
</dbReference>
<evidence type="ECO:0000259" key="14">
    <source>
        <dbReference type="Pfam" id="PF00155"/>
    </source>
</evidence>
<name>A0A317QBX3_9GAMM</name>
<dbReference type="PROSITE" id="PS00599">
    <property type="entry name" value="AA_TRANSFER_CLASS_2"/>
    <property type="match status" value="1"/>
</dbReference>
<evidence type="ECO:0000313" key="15">
    <source>
        <dbReference type="EMBL" id="PWW15185.1"/>
    </source>
</evidence>
<keyword evidence="16" id="KW-1185">Reference proteome</keyword>
<gene>
    <name evidence="15" type="ORF">DET45_102189</name>
</gene>
<evidence type="ECO:0000256" key="2">
    <source>
        <dbReference type="ARBA" id="ARBA00004746"/>
    </source>
</evidence>
<feature type="region of interest" description="Disordered" evidence="13">
    <location>
        <begin position="1"/>
        <end position="22"/>
    </location>
</feature>
<keyword evidence="8 12" id="KW-0663">Pyridoxal phosphate</keyword>
<dbReference type="Gene3D" id="3.40.640.10">
    <property type="entry name" value="Type I PLP-dependent aspartate aminotransferase-like (Major domain)"/>
    <property type="match status" value="1"/>
</dbReference>
<comment type="catalytic activity">
    <reaction evidence="11">
        <text>6-carboxyhexanoyl-[ACP] + L-alanine + H(+) = (8S)-8-amino-7-oxononanoate + holo-[ACP] + CO2</text>
        <dbReference type="Rhea" id="RHEA:42288"/>
        <dbReference type="Rhea" id="RHEA-COMP:9685"/>
        <dbReference type="Rhea" id="RHEA-COMP:9955"/>
        <dbReference type="ChEBI" id="CHEBI:15378"/>
        <dbReference type="ChEBI" id="CHEBI:16526"/>
        <dbReference type="ChEBI" id="CHEBI:57972"/>
        <dbReference type="ChEBI" id="CHEBI:64479"/>
        <dbReference type="ChEBI" id="CHEBI:78846"/>
        <dbReference type="ChEBI" id="CHEBI:149468"/>
        <dbReference type="EC" id="2.3.1.47"/>
    </reaction>
</comment>
<keyword evidence="7" id="KW-0093">Biotin biosynthesis</keyword>
<dbReference type="Pfam" id="PF00155">
    <property type="entry name" value="Aminotran_1_2"/>
    <property type="match status" value="1"/>
</dbReference>
<dbReference type="Gene3D" id="3.90.1150.10">
    <property type="entry name" value="Aspartate Aminotransferase, domain 1"/>
    <property type="match status" value="1"/>
</dbReference>
<dbReference type="SUPFAM" id="SSF53383">
    <property type="entry name" value="PLP-dependent transferases"/>
    <property type="match status" value="1"/>
</dbReference>
<dbReference type="PANTHER" id="PTHR13693">
    <property type="entry name" value="CLASS II AMINOTRANSFERASE/8-AMINO-7-OXONONANOATE SYNTHASE"/>
    <property type="match status" value="1"/>
</dbReference>
<evidence type="ECO:0000256" key="13">
    <source>
        <dbReference type="SAM" id="MobiDB-lite"/>
    </source>
</evidence>
<dbReference type="PANTHER" id="PTHR13693:SF100">
    <property type="entry name" value="8-AMINO-7-OXONONANOATE SYNTHASE"/>
    <property type="match status" value="1"/>
</dbReference>
<evidence type="ECO:0000256" key="7">
    <source>
        <dbReference type="ARBA" id="ARBA00022756"/>
    </source>
</evidence>
<dbReference type="InterPro" id="IPR050087">
    <property type="entry name" value="AON_synthase_class-II"/>
</dbReference>
<dbReference type="InterPro" id="IPR015422">
    <property type="entry name" value="PyrdxlP-dep_Trfase_small"/>
</dbReference>
<feature type="domain" description="Aminotransferase class I/classII large" evidence="14">
    <location>
        <begin position="31"/>
        <end position="368"/>
    </location>
</feature>
<evidence type="ECO:0000256" key="8">
    <source>
        <dbReference type="ARBA" id="ARBA00022898"/>
    </source>
</evidence>
<dbReference type="GO" id="GO:0009102">
    <property type="term" value="P:biotin biosynthetic process"/>
    <property type="evidence" value="ECO:0007669"/>
    <property type="project" value="UniProtKB-KW"/>
</dbReference>
<dbReference type="AlphaFoldDB" id="A0A317QBX3"/>
<comment type="cofactor">
    <cofactor evidence="1 12">
        <name>pyridoxal 5'-phosphate</name>
        <dbReference type="ChEBI" id="CHEBI:597326"/>
    </cofactor>
</comment>
<organism evidence="15 16">
    <name type="scientific">Pseudidiomarina maritima</name>
    <dbReference type="NCBI Taxonomy" id="519453"/>
    <lineage>
        <taxon>Bacteria</taxon>
        <taxon>Pseudomonadati</taxon>
        <taxon>Pseudomonadota</taxon>
        <taxon>Gammaproteobacteria</taxon>
        <taxon>Alteromonadales</taxon>
        <taxon>Idiomarinaceae</taxon>
        <taxon>Pseudidiomarina</taxon>
    </lineage>
</organism>
<reference evidence="15 16" key="1">
    <citation type="submission" date="2018-05" db="EMBL/GenBank/DDBJ databases">
        <title>Freshwater and sediment microbial communities from various areas in North America, analyzing microbe dynamics in response to fracking.</title>
        <authorList>
            <person name="Lamendella R."/>
        </authorList>
    </citation>
    <scope>NUCLEOTIDE SEQUENCE [LARGE SCALE GENOMIC DNA]</scope>
    <source>
        <strain evidence="15 16">125B1</strain>
    </source>
</reference>
<accession>A0A317QBX3</accession>
<dbReference type="EC" id="2.3.1.47" evidence="5"/>
<dbReference type="InterPro" id="IPR015424">
    <property type="entry name" value="PyrdxlP-dep_Trfase"/>
</dbReference>
<protein>
    <recommendedName>
        <fullName evidence="5">8-amino-7-oxononanoate synthase</fullName>
        <ecNumber evidence="5">2.3.1.47</ecNumber>
    </recommendedName>
    <alternativeName>
        <fullName evidence="9">7-keto-8-amino-pelargonic acid synthase</fullName>
    </alternativeName>
    <alternativeName>
        <fullName evidence="10">8-amino-7-ketopelargonate synthase</fullName>
    </alternativeName>
</protein>
<dbReference type="InterPro" id="IPR004839">
    <property type="entry name" value="Aminotransferase_I/II_large"/>
</dbReference>
<dbReference type="EMBL" id="QGTT01000002">
    <property type="protein sequence ID" value="PWW15185.1"/>
    <property type="molecule type" value="Genomic_DNA"/>
</dbReference>
<comment type="subunit">
    <text evidence="4">Homodimer.</text>
</comment>
<comment type="similarity">
    <text evidence="3">Belongs to the class-II pyridoxal-phosphate-dependent aminotransferase family. BioF subfamily.</text>
</comment>
<evidence type="ECO:0000256" key="12">
    <source>
        <dbReference type="RuleBase" id="RU003693"/>
    </source>
</evidence>
<evidence type="ECO:0000256" key="6">
    <source>
        <dbReference type="ARBA" id="ARBA00022679"/>
    </source>
</evidence>
<evidence type="ECO:0000256" key="3">
    <source>
        <dbReference type="ARBA" id="ARBA00010008"/>
    </source>
</evidence>
<evidence type="ECO:0000256" key="9">
    <source>
        <dbReference type="ARBA" id="ARBA00032610"/>
    </source>
</evidence>
<evidence type="ECO:0000256" key="4">
    <source>
        <dbReference type="ARBA" id="ARBA00011738"/>
    </source>
</evidence>
<evidence type="ECO:0000256" key="1">
    <source>
        <dbReference type="ARBA" id="ARBA00001933"/>
    </source>
</evidence>
<dbReference type="OrthoDB" id="9807157at2"/>